<evidence type="ECO:0000256" key="1">
    <source>
        <dbReference type="SAM" id="Phobius"/>
    </source>
</evidence>
<proteinExistence type="predicted"/>
<keyword evidence="1" id="KW-1133">Transmembrane helix</keyword>
<dbReference type="EMBL" id="MHVJ01000002">
    <property type="protein sequence ID" value="OHA92417.1"/>
    <property type="molecule type" value="Genomic_DNA"/>
</dbReference>
<dbReference type="InterPro" id="IPR025695">
    <property type="entry name" value="DoxX-like"/>
</dbReference>
<accession>A0A1G2T543</accession>
<evidence type="ECO:0000313" key="2">
    <source>
        <dbReference type="EMBL" id="OHA92417.1"/>
    </source>
</evidence>
<sequence>MYSMTKQTIERVSSIFSRLSLFVIYFWFGILKLFDMSPANPMVESLQHATLPFVSWNVFIVCFAIFEMIIGVLFLIPRIERATFFVFILHMIMTTLPLVLLPDMVWTAFFAPTLEGQYIIKNLALVALAYSIIAETHSS</sequence>
<gene>
    <name evidence="2" type="ORF">A2758_03235</name>
</gene>
<organism evidence="2 3">
    <name type="scientific">Candidatus Zambryskibacteria bacterium RIFCSPHIGHO2_01_FULL_49_18</name>
    <dbReference type="NCBI Taxonomy" id="1802740"/>
    <lineage>
        <taxon>Bacteria</taxon>
        <taxon>Candidatus Zambryskiibacteriota</taxon>
    </lineage>
</organism>
<dbReference type="Proteomes" id="UP000178612">
    <property type="component" value="Unassembled WGS sequence"/>
</dbReference>
<name>A0A1G2T543_9BACT</name>
<dbReference type="AlphaFoldDB" id="A0A1G2T543"/>
<feature type="transmembrane region" description="Helical" evidence="1">
    <location>
        <begin position="83"/>
        <end position="106"/>
    </location>
</feature>
<reference evidence="2 3" key="1">
    <citation type="journal article" date="2016" name="Nat. Commun.">
        <title>Thousands of microbial genomes shed light on interconnected biogeochemical processes in an aquifer system.</title>
        <authorList>
            <person name="Anantharaman K."/>
            <person name="Brown C.T."/>
            <person name="Hug L.A."/>
            <person name="Sharon I."/>
            <person name="Castelle C.J."/>
            <person name="Probst A.J."/>
            <person name="Thomas B.C."/>
            <person name="Singh A."/>
            <person name="Wilkins M.J."/>
            <person name="Karaoz U."/>
            <person name="Brodie E.L."/>
            <person name="Williams K.H."/>
            <person name="Hubbard S.S."/>
            <person name="Banfield J.F."/>
        </authorList>
    </citation>
    <scope>NUCLEOTIDE SEQUENCE [LARGE SCALE GENOMIC DNA]</scope>
</reference>
<evidence type="ECO:0008006" key="4">
    <source>
        <dbReference type="Google" id="ProtNLM"/>
    </source>
</evidence>
<feature type="transmembrane region" description="Helical" evidence="1">
    <location>
        <begin position="12"/>
        <end position="34"/>
    </location>
</feature>
<dbReference type="Pfam" id="PF13781">
    <property type="entry name" value="DoxX_3"/>
    <property type="match status" value="1"/>
</dbReference>
<evidence type="ECO:0000313" key="3">
    <source>
        <dbReference type="Proteomes" id="UP000178612"/>
    </source>
</evidence>
<comment type="caution">
    <text evidence="2">The sequence shown here is derived from an EMBL/GenBank/DDBJ whole genome shotgun (WGS) entry which is preliminary data.</text>
</comment>
<feature type="transmembrane region" description="Helical" evidence="1">
    <location>
        <begin position="54"/>
        <end position="76"/>
    </location>
</feature>
<protein>
    <recommendedName>
        <fullName evidence="4">Doxx family protein</fullName>
    </recommendedName>
</protein>
<keyword evidence="1" id="KW-0472">Membrane</keyword>
<keyword evidence="1" id="KW-0812">Transmembrane</keyword>